<accession>A0A655VW84</accession>
<sequence length="82" mass="9631">MFTGHFHHFTEVSDTSAVFNVVTVREVETHNIHASVYKLSQFLYRLSFWANRTYDFGLFHGRVSPINKMILKLVVVLKCSRR</sequence>
<evidence type="ECO:0000313" key="2">
    <source>
        <dbReference type="Proteomes" id="UP000044806"/>
    </source>
</evidence>
<dbReference type="AlphaFoldDB" id="A0A655VW84"/>
<evidence type="ECO:0000313" key="1">
    <source>
        <dbReference type="EMBL" id="CSA76355.1"/>
    </source>
</evidence>
<proteinExistence type="predicted"/>
<protein>
    <submittedName>
        <fullName evidence="1">Uncharacterized protein</fullName>
    </submittedName>
</protein>
<organism evidence="1 2">
    <name type="scientific">Vibrio cholerae</name>
    <dbReference type="NCBI Taxonomy" id="666"/>
    <lineage>
        <taxon>Bacteria</taxon>
        <taxon>Pseudomonadati</taxon>
        <taxon>Pseudomonadota</taxon>
        <taxon>Gammaproteobacteria</taxon>
        <taxon>Vibrionales</taxon>
        <taxon>Vibrionaceae</taxon>
        <taxon>Vibrio</taxon>
    </lineage>
</organism>
<dbReference type="EMBL" id="CWOW01000011">
    <property type="protein sequence ID" value="CSA76355.1"/>
    <property type="molecule type" value="Genomic_DNA"/>
</dbReference>
<name>A0A655VW84_VIBCL</name>
<gene>
    <name evidence="1" type="ORF">ERS013165_02380</name>
</gene>
<dbReference type="Proteomes" id="UP000044806">
    <property type="component" value="Unassembled WGS sequence"/>
</dbReference>
<reference evidence="1 2" key="1">
    <citation type="submission" date="2015-07" db="EMBL/GenBank/DDBJ databases">
        <authorList>
            <consortium name="Pathogen Informatics"/>
        </authorList>
    </citation>
    <scope>NUCLEOTIDE SEQUENCE [LARGE SCALE GENOMIC DNA]</scope>
    <source>
        <strain evidence="1 2">A51</strain>
    </source>
</reference>